<name>C8PPC9_9SPIR</name>
<dbReference type="AlphaFoldDB" id="C8PPC9"/>
<proteinExistence type="predicted"/>
<comment type="caution">
    <text evidence="1">The sequence shown here is derived from an EMBL/GenBank/DDBJ whole genome shotgun (WGS) entry which is preliminary data.</text>
</comment>
<evidence type="ECO:0000313" key="1">
    <source>
        <dbReference type="EMBL" id="EEV20701.1"/>
    </source>
</evidence>
<accession>C8PPC9</accession>
<organism evidence="1 2">
    <name type="scientific">Treponema vincentii ATCC 35580</name>
    <dbReference type="NCBI Taxonomy" id="596324"/>
    <lineage>
        <taxon>Bacteria</taxon>
        <taxon>Pseudomonadati</taxon>
        <taxon>Spirochaetota</taxon>
        <taxon>Spirochaetia</taxon>
        <taxon>Spirochaetales</taxon>
        <taxon>Treponemataceae</taxon>
        <taxon>Treponema</taxon>
    </lineage>
</organism>
<dbReference type="Proteomes" id="UP000004509">
    <property type="component" value="Unassembled WGS sequence"/>
</dbReference>
<sequence>MFPLFSYRVKLFLNYIFFNRFDENIKIFYIKKTRSESYIIKNEDAKK</sequence>
<dbReference type="EMBL" id="ACYH01000027">
    <property type="protein sequence ID" value="EEV20701.1"/>
    <property type="molecule type" value="Genomic_DNA"/>
</dbReference>
<evidence type="ECO:0000313" key="2">
    <source>
        <dbReference type="Proteomes" id="UP000004509"/>
    </source>
</evidence>
<reference evidence="1 2" key="1">
    <citation type="submission" date="2009-07" db="EMBL/GenBank/DDBJ databases">
        <authorList>
            <person name="Madupu R."/>
            <person name="Sebastian Y."/>
            <person name="Durkin A.S."/>
            <person name="Torralba M."/>
            <person name="Methe B."/>
            <person name="Sutton G.G."/>
            <person name="Strausberg R.L."/>
            <person name="Nelson K.E."/>
        </authorList>
    </citation>
    <scope>NUCLEOTIDE SEQUENCE [LARGE SCALE GENOMIC DNA]</scope>
    <source>
        <strain evidence="1 2">ATCC 35580</strain>
    </source>
</reference>
<dbReference type="STRING" id="596324.TREVI0001_1872"/>
<protein>
    <submittedName>
        <fullName evidence="1">Uncharacterized protein</fullName>
    </submittedName>
</protein>
<gene>
    <name evidence="1" type="ORF">TREVI0001_1872</name>
</gene>